<dbReference type="GO" id="GO:0046872">
    <property type="term" value="F:metal ion binding"/>
    <property type="evidence" value="ECO:0007669"/>
    <property type="project" value="UniProtKB-KW"/>
</dbReference>
<feature type="compositionally biased region" description="Gly residues" evidence="4">
    <location>
        <begin position="623"/>
        <end position="632"/>
    </location>
</feature>
<feature type="compositionally biased region" description="Gly residues" evidence="4">
    <location>
        <begin position="414"/>
        <end position="423"/>
    </location>
</feature>
<feature type="compositionally biased region" description="Acidic residues" evidence="4">
    <location>
        <begin position="3117"/>
        <end position="3133"/>
    </location>
</feature>
<dbReference type="PROSITE" id="PS51184">
    <property type="entry name" value="JMJC"/>
    <property type="match status" value="1"/>
</dbReference>
<evidence type="ECO:0000256" key="4">
    <source>
        <dbReference type="SAM" id="MobiDB-lite"/>
    </source>
</evidence>
<feature type="compositionally biased region" description="Gly residues" evidence="4">
    <location>
        <begin position="2727"/>
        <end position="2749"/>
    </location>
</feature>
<feature type="region of interest" description="Disordered" evidence="4">
    <location>
        <begin position="1707"/>
        <end position="1737"/>
    </location>
</feature>
<feature type="compositionally biased region" description="Low complexity" evidence="4">
    <location>
        <begin position="1368"/>
        <end position="1377"/>
    </location>
</feature>
<protein>
    <submittedName>
        <fullName evidence="5">Uncharacterized protein</fullName>
    </submittedName>
</protein>
<dbReference type="GO" id="GO:0006357">
    <property type="term" value="P:regulation of transcription by RNA polymerase II"/>
    <property type="evidence" value="ECO:0007669"/>
    <property type="project" value="TreeGrafter"/>
</dbReference>
<feature type="region of interest" description="Disordered" evidence="4">
    <location>
        <begin position="1831"/>
        <end position="1899"/>
    </location>
</feature>
<feature type="region of interest" description="Disordered" evidence="4">
    <location>
        <begin position="1098"/>
        <end position="1122"/>
    </location>
</feature>
<feature type="region of interest" description="Disordered" evidence="4">
    <location>
        <begin position="470"/>
        <end position="509"/>
    </location>
</feature>
<feature type="region of interest" description="Disordered" evidence="4">
    <location>
        <begin position="1596"/>
        <end position="1668"/>
    </location>
</feature>
<feature type="region of interest" description="Disordered" evidence="4">
    <location>
        <begin position="381"/>
        <end position="438"/>
    </location>
</feature>
<feature type="compositionally biased region" description="Low complexity" evidence="4">
    <location>
        <begin position="1839"/>
        <end position="1848"/>
    </location>
</feature>
<feature type="region of interest" description="Disordered" evidence="4">
    <location>
        <begin position="2517"/>
        <end position="2573"/>
    </location>
</feature>
<feature type="compositionally biased region" description="Basic and acidic residues" evidence="4">
    <location>
        <begin position="842"/>
        <end position="855"/>
    </location>
</feature>
<feature type="compositionally biased region" description="Low complexity" evidence="4">
    <location>
        <begin position="2253"/>
        <end position="2269"/>
    </location>
</feature>
<feature type="compositionally biased region" description="Acidic residues" evidence="4">
    <location>
        <begin position="2385"/>
        <end position="2403"/>
    </location>
</feature>
<feature type="region of interest" description="Disordered" evidence="4">
    <location>
        <begin position="1"/>
        <end position="23"/>
    </location>
</feature>
<feature type="region of interest" description="Disordered" evidence="4">
    <location>
        <begin position="893"/>
        <end position="994"/>
    </location>
</feature>
<evidence type="ECO:0000313" key="6">
    <source>
        <dbReference type="Proteomes" id="UP000747110"/>
    </source>
</evidence>
<feature type="region of interest" description="Disordered" evidence="4">
    <location>
        <begin position="834"/>
        <end position="861"/>
    </location>
</feature>
<dbReference type="GO" id="GO:0003712">
    <property type="term" value="F:transcription coregulator activity"/>
    <property type="evidence" value="ECO:0007669"/>
    <property type="project" value="TreeGrafter"/>
</dbReference>
<feature type="region of interest" description="Disordered" evidence="4">
    <location>
        <begin position="1752"/>
        <end position="1805"/>
    </location>
</feature>
<feature type="compositionally biased region" description="Low complexity" evidence="4">
    <location>
        <begin position="1777"/>
        <end position="1789"/>
    </location>
</feature>
<feature type="compositionally biased region" description="Basic and acidic residues" evidence="4">
    <location>
        <begin position="1411"/>
        <end position="1426"/>
    </location>
</feature>
<feature type="region of interest" description="Disordered" evidence="4">
    <location>
        <begin position="1180"/>
        <end position="1208"/>
    </location>
</feature>
<dbReference type="SUPFAM" id="SSF51197">
    <property type="entry name" value="Clavaminate synthase-like"/>
    <property type="match status" value="1"/>
</dbReference>
<keyword evidence="6" id="KW-1185">Reference proteome</keyword>
<dbReference type="Gene3D" id="2.60.120.650">
    <property type="entry name" value="Cupin"/>
    <property type="match status" value="1"/>
</dbReference>
<reference evidence="5" key="1">
    <citation type="journal article" date="2021" name="Proc. Natl. Acad. Sci. U.S.A.">
        <title>Three genomes in the algal genus Volvox reveal the fate of a haploid sex-determining region after a transition to homothallism.</title>
        <authorList>
            <person name="Yamamoto K."/>
            <person name="Hamaji T."/>
            <person name="Kawai-Toyooka H."/>
            <person name="Matsuzaki R."/>
            <person name="Takahashi F."/>
            <person name="Nishimura Y."/>
            <person name="Kawachi M."/>
            <person name="Noguchi H."/>
            <person name="Minakuchi Y."/>
            <person name="Umen J.G."/>
            <person name="Toyoda A."/>
            <person name="Nozaki H."/>
        </authorList>
    </citation>
    <scope>NUCLEOTIDE SEQUENCE</scope>
    <source>
        <strain evidence="5">NIES-3786</strain>
    </source>
</reference>
<accession>A0A8J4CB87</accession>
<feature type="compositionally biased region" description="Low complexity" evidence="4">
    <location>
        <begin position="1264"/>
        <end position="1274"/>
    </location>
</feature>
<comment type="subcellular location">
    <subcellularLocation>
        <location evidence="1">Nucleus</location>
    </subcellularLocation>
</comment>
<name>A0A8J4CB87_9CHLO</name>
<feature type="region of interest" description="Disordered" evidence="4">
    <location>
        <begin position="742"/>
        <end position="770"/>
    </location>
</feature>
<dbReference type="PANTHER" id="PTHR12549:SF38">
    <property type="entry name" value="JMJC DOMAIN-CONTAINING HISTONE DEMETHYLASE 2, ISOFORM A"/>
    <property type="match status" value="1"/>
</dbReference>
<feature type="region of interest" description="Disordered" evidence="4">
    <location>
        <begin position="2929"/>
        <end position="2975"/>
    </location>
</feature>
<proteinExistence type="predicted"/>
<feature type="compositionally biased region" description="Gly residues" evidence="4">
    <location>
        <begin position="3016"/>
        <end position="3039"/>
    </location>
</feature>
<feature type="compositionally biased region" description="Basic and acidic residues" evidence="4">
    <location>
        <begin position="1611"/>
        <end position="1623"/>
    </location>
</feature>
<dbReference type="SMART" id="SM00558">
    <property type="entry name" value="JmjC"/>
    <property type="match status" value="1"/>
</dbReference>
<evidence type="ECO:0000256" key="2">
    <source>
        <dbReference type="ARBA" id="ARBA00022723"/>
    </source>
</evidence>
<feature type="region of interest" description="Disordered" evidence="4">
    <location>
        <begin position="195"/>
        <end position="215"/>
    </location>
</feature>
<feature type="compositionally biased region" description="Basic and acidic residues" evidence="4">
    <location>
        <begin position="1379"/>
        <end position="1393"/>
    </location>
</feature>
<dbReference type="InterPro" id="IPR045109">
    <property type="entry name" value="LSDs-like"/>
</dbReference>
<feature type="region of interest" description="Disordered" evidence="4">
    <location>
        <begin position="1241"/>
        <end position="1278"/>
    </location>
</feature>
<feature type="compositionally biased region" description="Low complexity" evidence="4">
    <location>
        <begin position="1883"/>
        <end position="1893"/>
    </location>
</feature>
<feature type="region of interest" description="Disordered" evidence="4">
    <location>
        <begin position="76"/>
        <end position="100"/>
    </location>
</feature>
<dbReference type="GO" id="GO:0000785">
    <property type="term" value="C:chromatin"/>
    <property type="evidence" value="ECO:0007669"/>
    <property type="project" value="TreeGrafter"/>
</dbReference>
<dbReference type="EMBL" id="BNCP01000013">
    <property type="protein sequence ID" value="GIL78409.1"/>
    <property type="molecule type" value="Genomic_DNA"/>
</dbReference>
<dbReference type="InterPro" id="IPR003347">
    <property type="entry name" value="JmjC_dom"/>
</dbReference>
<feature type="compositionally biased region" description="Low complexity" evidence="4">
    <location>
        <begin position="383"/>
        <end position="397"/>
    </location>
</feature>
<feature type="compositionally biased region" description="Pro residues" evidence="4">
    <location>
        <begin position="744"/>
        <end position="760"/>
    </location>
</feature>
<dbReference type="Pfam" id="PF02373">
    <property type="entry name" value="JmjC"/>
    <property type="match status" value="1"/>
</dbReference>
<feature type="compositionally biased region" description="Low complexity" evidence="4">
    <location>
        <begin position="633"/>
        <end position="649"/>
    </location>
</feature>
<dbReference type="GO" id="GO:0032454">
    <property type="term" value="F:histone H3K9 demethylase activity"/>
    <property type="evidence" value="ECO:0007669"/>
    <property type="project" value="InterPro"/>
</dbReference>
<feature type="region of interest" description="Disordered" evidence="4">
    <location>
        <begin position="2250"/>
        <end position="2269"/>
    </location>
</feature>
<feature type="region of interest" description="Disordered" evidence="4">
    <location>
        <begin position="620"/>
        <end position="670"/>
    </location>
</feature>
<feature type="region of interest" description="Disordered" evidence="4">
    <location>
        <begin position="2374"/>
        <end position="2404"/>
    </location>
</feature>
<evidence type="ECO:0000256" key="1">
    <source>
        <dbReference type="ARBA" id="ARBA00004123"/>
    </source>
</evidence>
<dbReference type="PANTHER" id="PTHR12549">
    <property type="entry name" value="JMJC DOMAIN-CONTAINING HISTONE DEMETHYLATION PROTEIN"/>
    <property type="match status" value="1"/>
</dbReference>
<feature type="region of interest" description="Disordered" evidence="4">
    <location>
        <begin position="1407"/>
        <end position="1430"/>
    </location>
</feature>
<evidence type="ECO:0000256" key="3">
    <source>
        <dbReference type="ARBA" id="ARBA00023242"/>
    </source>
</evidence>
<feature type="compositionally biased region" description="Low complexity" evidence="4">
    <location>
        <begin position="1113"/>
        <end position="1122"/>
    </location>
</feature>
<feature type="region of interest" description="Disordered" evidence="4">
    <location>
        <begin position="1347"/>
        <end position="1393"/>
    </location>
</feature>
<feature type="compositionally biased region" description="Basic and acidic residues" evidence="4">
    <location>
        <begin position="985"/>
        <end position="994"/>
    </location>
</feature>
<dbReference type="Proteomes" id="UP000747110">
    <property type="component" value="Unassembled WGS sequence"/>
</dbReference>
<dbReference type="GO" id="GO:0031490">
    <property type="term" value="F:chromatin DNA binding"/>
    <property type="evidence" value="ECO:0007669"/>
    <property type="project" value="TreeGrafter"/>
</dbReference>
<feature type="compositionally biased region" description="Gly residues" evidence="4">
    <location>
        <begin position="2521"/>
        <end position="2537"/>
    </location>
</feature>
<sequence length="3133" mass="326380">MSKAISYTALQTGDGRRANQESQDFVPCDGVRYGEGRHAISSYGEPQAAFTSPMQHRSSGPGCQAQQQHPYLDPLIPQRAQHSDGGHSHYQGRPLGGSGQMLRQRKSLNDWDPMTPSYRSQGPELAMAVATAARDEYNGLGQRGSSTEGALAVSAGQGVWQGRGQELGTRPLGQMALVDTGHQPQNVEGVVFRSQQRPPALRDHRTVTTEPSLTRRPSRWDVPWHFEDVGKPVGQCRAPGTAPQLSLPWPGLYAQVEAATWGSLVPASALPAESSFPRPRVGKPNETRSTCMPAAVSPAGGERSVRCSPAPQPQALLPIQHYRWQQLQAGVYPEISCGVSLDAAERAPAVTSTAVAQLGEEMGSRTQQNRIDVKRMFGRGRQGARAAAGGDSAAPFGSNPYDSPENPHFTPNANGGGYPGGSGTAVRSTVADREPTPTPNLLYLESSCQPGVSHIAVEALTGPRSAAPELRSGTAVQSPNPNPSASPAGDLEGPVACAPPRLSSGAVTTAPSELPGIAIPAAAQPVEPVDNTDVFAGTLGPNGCDMGVGEAVGALSTDPFADANIIAGCADAAMETSGAGLADAPVVAAISSAGTGAHTDGCAADSALCVSAAASLAVRRRGSSGGSGGGASGASHSLRPDSSSQGRSSGRSRRPKSSSRSPSYGRHMKQAFPKTVFVAEVEDNLWAGGDGEQADHGGEQERHFSVPLGEKEVAAAIAVQHGFPKEDAASPEQAVAIWIDVPEASPPLPPPPPPPPPPGPQAQQQQQQPEGTAVLGLGHAACGTEGCTAANLMTSPSGRVSGGKAATATASQDHLHHLRFLQDDAWAQDVLQSLPPPMSARRTPDTGRGHKCRQDADDDTAASGAVLHRRRLNNPAAAAAAAAEAEGPEAVWRQVSRRQAKESPAPPVLVDYARPAINKPGAAEEQEEGKKEEEAEDLDDAHSPFQASDRLRRQRLREGPLAHVPFERHDANGGDVVRGRRRRRAVETPPERGGDLKMAEAIASATAGATGATGALAAEQDLDEGHAHECNRLDRPTQPAGKQVAMVTAVAKAALLSARSSSLEGDAAGGGRPVQGALSPRVLPLPCSSPAAIAGSLPHAAPFPSDDAQTGNAAGDGVAGPPAPAATFASAVEAVDVSLPPLVPTVSPENSSSDVRHAPIKHTVEIRGRTAERNPLTAKLGQLRTGGQKPGPCGGVQQPLDGSESAPERLVGDCQVGCDASTVEPLQLPDRQLTPLLPATDPVAQQQQQQQHHHHHDLDHHDQQQPQPQQPQQQVAAVGPPRGFLEAVTCLLGSAQAVAAMVELATVGMQDPNGVGGDSGGSHAGAGAATLGSNSTLAFISEDEAVADHSPPGAASLSSPDSVDEAEAAAAAGAVAERSPPEPDLRVSADDGDHGVPFQLVRYDAAGRNVGDQDRHLMQEDSPGKERRGRLATATATATAAAAATTTTMEAPGSCAPQAADSVLPGLPLRPRPGPSETSHLDRYQRCLMQQQQQQASLPLPLSFLPPPFSVSPRSLLELIRLQADVLLLEGDLDDPSLITAAYSAFNTLNLPLAAMVNMRRQHAAVAGTGLGKAGAGVRAGTANAATAANATAAVMGSGASSRAQLATEGGDDKRRNGDRRAGEAGPSELRNRGRGRPRAQKHDGTRPGDGPLPQTAPMHTSAPKAGRLAAEEAIGNGAVGAAKAAPVALLPEQSVAARQLAARARPPVPAVRPSQGVQTAPLHQRGAGRTQVTVPPPATRTINQAAVATAAAAPPVDGTGPEEVPQRPKRARRPTAAFVGAAAAAAAAQQRPTSAPVGSRGVPVRAKSVRIAAARASLKIVTAAAAHLRSMENDSDEMSSSGSSSGSDADDGDTAADSGPADALEVPSKRPRRSTGGRVVGGDEATAAGTAEGKVRRASATGTNVNTLAAAAAAAAAATSSPAAAAAAGVVGSSLALGIQAVTKAGMKPMQKLPSSGPPPLRSEELMLSPQQRRERVMLPGGPSYPPFRGGTLYDLCGAEFLGGPLYVGKRLPRGLSLYTASTLAVVRKHPLHQGQLSASQRCHQCHSNCLLAECEWCGRKTVCERCHQTHFPSFAYVELIHKCPRCRGCCNCRRCHVRGRQQVPRMSVTWETRQDMARHALRFITGTGNGTAGSGCSVAAAAAIGTTGAGDASNSHSSRGGALGCYLASERAELLAEGFCRLSEQRQRQQRSGTAEVDEDVEYVNLMNQRTLCDLCATSLPAMHRACASCRKEYCLSCCRELRQHCHQQQPKPSRGGSSSKGPAGGWASNPLHCPVPGCGQPTRLRTYLPGPMHCVLKKLDQLAAEEWGDRADAGGPPLTPSFWDPALVVVSEAALRHEQFGSEAAARGAAAAAQAIMEQVRKCMARRGAVHGSEAASAEATQGEEDDDNGEDEEDEEESDPLVAAGIPRYRAGQELAPGHVVAWGRYIMPQEDVRLASVRRNDGPNKTPRHIFTPSSADLRPSSPRFVSYALLFQARWRLHEPVVVRACEGSQPQIWTPEYFSRAVREGHAAAMSSGVGDGAGAGSRGGPGKGGGKGHKGGRPHSNDDRPSVAVSGGEDGGIFEDSESGSGHSYPLNVIDCADKFRVVEDMEEAQFFKLYREPYDKTKQPQMLKLKDYPPAANFHTVLPRHFKDFVESLPLPFMTRPDEAPLNLATWMPPGAVPTDLGPKAYIAFGTPEECEEPVERDSVTKLHIDMSDAVNCLNHIRRKQQAAEANGHRKDGAGSGAGAGGGGSGGGGGGGGRGGARSSEARCGDELPVPPEYGGAGAVWDIWAPGHDTEELKRYLTAYKSEFVHCGEVIAQVEDPVFDQTFFLNRRHRDQLWEQHRVASWHFEQYEHEAVFIPAGCPHQVRNLTSCIKTAVDFVSPEAVDESLAIAARLRLMPRDPFADDYHPANDGHSDRLQGLLIMMSSAVENYRVLHPGTYRAPPPQQHNHLAPAAANGEGETKCKGHGAPPLEDLPPLSRAAGVGAAGPAAGAATRAAKRCRNEAGLESEAGEQRAAAVRKHVASSGDGGGGGGFRGSGGGSGGGGGGGVQSSPYGPCRVGARGGLSGSKGADVVVRRRCSSSRGETVAVGAAGGKRRQQQQQQWQRNEEGEGEEESGESDVAREVEIETEVESDGEEADSEEV</sequence>
<keyword evidence="2" id="KW-0479">Metal-binding</keyword>
<organism evidence="5 6">
    <name type="scientific">Volvox reticuliferus</name>
    <dbReference type="NCBI Taxonomy" id="1737510"/>
    <lineage>
        <taxon>Eukaryota</taxon>
        <taxon>Viridiplantae</taxon>
        <taxon>Chlorophyta</taxon>
        <taxon>core chlorophytes</taxon>
        <taxon>Chlorophyceae</taxon>
        <taxon>CS clade</taxon>
        <taxon>Chlamydomonadales</taxon>
        <taxon>Volvocaceae</taxon>
        <taxon>Volvox</taxon>
    </lineage>
</organism>
<feature type="compositionally biased region" description="Basic and acidic residues" evidence="4">
    <location>
        <begin position="956"/>
        <end position="972"/>
    </location>
</feature>
<comment type="caution">
    <text evidence="5">The sequence shown here is derived from an EMBL/GenBank/DDBJ whole genome shotgun (WGS) entry which is preliminary data.</text>
</comment>
<feature type="region of interest" description="Disordered" evidence="4">
    <location>
        <begin position="2993"/>
        <end position="3133"/>
    </location>
</feature>
<gene>
    <name evidence="5" type="ORF">Vretifemale_7879</name>
</gene>
<dbReference type="OrthoDB" id="1667110at2759"/>
<dbReference type="GO" id="GO:0000118">
    <property type="term" value="C:histone deacetylase complex"/>
    <property type="evidence" value="ECO:0007669"/>
    <property type="project" value="TreeGrafter"/>
</dbReference>
<keyword evidence="3" id="KW-0539">Nucleus</keyword>
<evidence type="ECO:0000313" key="5">
    <source>
        <dbReference type="EMBL" id="GIL78409.1"/>
    </source>
</evidence>
<feature type="region of interest" description="Disordered" evidence="4">
    <location>
        <begin position="2715"/>
        <end position="2762"/>
    </location>
</feature>